<dbReference type="EMBL" id="PFAM01000021">
    <property type="protein sequence ID" value="PIT95858.1"/>
    <property type="molecule type" value="Genomic_DNA"/>
</dbReference>
<feature type="region of interest" description="Involved in Mg(2+) ion dislocation from EF-Tu" evidence="5">
    <location>
        <begin position="76"/>
        <end position="79"/>
    </location>
</feature>
<evidence type="ECO:0000256" key="3">
    <source>
        <dbReference type="ARBA" id="ARBA00022768"/>
    </source>
</evidence>
<keyword evidence="4 5" id="KW-0648">Protein biosynthesis</keyword>
<keyword evidence="5" id="KW-0963">Cytoplasm</keyword>
<dbReference type="Pfam" id="PF00889">
    <property type="entry name" value="EF_TS"/>
    <property type="match status" value="1"/>
</dbReference>
<evidence type="ECO:0000256" key="4">
    <source>
        <dbReference type="ARBA" id="ARBA00022917"/>
    </source>
</evidence>
<dbReference type="InterPro" id="IPR018101">
    <property type="entry name" value="Transl_elong_Ts_CS"/>
</dbReference>
<dbReference type="PANTHER" id="PTHR11741">
    <property type="entry name" value="ELONGATION FACTOR TS"/>
    <property type="match status" value="1"/>
</dbReference>
<dbReference type="Gene3D" id="1.10.8.10">
    <property type="entry name" value="DNA helicase RuvA subunit, C-terminal domain"/>
    <property type="match status" value="1"/>
</dbReference>
<protein>
    <recommendedName>
        <fullName evidence="2 5">Elongation factor Ts</fullName>
        <shortName evidence="5">EF-Ts</shortName>
    </recommendedName>
</protein>
<dbReference type="InterPro" id="IPR001816">
    <property type="entry name" value="Transl_elong_EFTs/EF1B"/>
</dbReference>
<dbReference type="SUPFAM" id="SSF46934">
    <property type="entry name" value="UBA-like"/>
    <property type="match status" value="1"/>
</dbReference>
<evidence type="ECO:0000259" key="6">
    <source>
        <dbReference type="Pfam" id="PF00889"/>
    </source>
</evidence>
<proteinExistence type="inferred from homology"/>
<comment type="function">
    <text evidence="5">Associates with the EF-Tu.GDP complex and induces the exchange of GDP to GTP. It remains bound to the aminoacyl-tRNA.EF-Tu.GTP complex up to the GTP hydrolysis stage on the ribosome.</text>
</comment>
<organism evidence="7 8">
    <name type="scientific">Candidatus Falkowbacteria bacterium CG10_big_fil_rev_8_21_14_0_10_37_14</name>
    <dbReference type="NCBI Taxonomy" id="1974561"/>
    <lineage>
        <taxon>Bacteria</taxon>
        <taxon>Candidatus Falkowiibacteriota</taxon>
    </lineage>
</organism>
<dbReference type="Proteomes" id="UP000228533">
    <property type="component" value="Unassembled WGS sequence"/>
</dbReference>
<dbReference type="SUPFAM" id="SSF54713">
    <property type="entry name" value="Elongation factor Ts (EF-Ts), dimerisation domain"/>
    <property type="match status" value="1"/>
</dbReference>
<evidence type="ECO:0000313" key="8">
    <source>
        <dbReference type="Proteomes" id="UP000228533"/>
    </source>
</evidence>
<evidence type="ECO:0000256" key="2">
    <source>
        <dbReference type="ARBA" id="ARBA00016956"/>
    </source>
</evidence>
<gene>
    <name evidence="5" type="primary">tsf</name>
    <name evidence="7" type="ORF">COT94_03365</name>
</gene>
<dbReference type="GO" id="GO:0005737">
    <property type="term" value="C:cytoplasm"/>
    <property type="evidence" value="ECO:0007669"/>
    <property type="project" value="UniProtKB-SubCell"/>
</dbReference>
<comment type="subcellular location">
    <subcellularLocation>
        <location evidence="5">Cytoplasm</location>
    </subcellularLocation>
</comment>
<accession>A0A2M6WSV0</accession>
<name>A0A2M6WSV0_9BACT</name>
<evidence type="ECO:0000256" key="5">
    <source>
        <dbReference type="HAMAP-Rule" id="MF_00050"/>
    </source>
</evidence>
<dbReference type="GO" id="GO:0003746">
    <property type="term" value="F:translation elongation factor activity"/>
    <property type="evidence" value="ECO:0007669"/>
    <property type="project" value="UniProtKB-UniRule"/>
</dbReference>
<evidence type="ECO:0000256" key="1">
    <source>
        <dbReference type="ARBA" id="ARBA00005532"/>
    </source>
</evidence>
<dbReference type="PROSITE" id="PS01126">
    <property type="entry name" value="EF_TS_1"/>
    <property type="match status" value="1"/>
</dbReference>
<dbReference type="Gene3D" id="3.30.479.20">
    <property type="entry name" value="Elongation factor Ts, dimerisation domain"/>
    <property type="match status" value="2"/>
</dbReference>
<dbReference type="Gene3D" id="1.10.286.20">
    <property type="match status" value="1"/>
</dbReference>
<dbReference type="FunFam" id="1.10.8.10:FF:000001">
    <property type="entry name" value="Elongation factor Ts"/>
    <property type="match status" value="1"/>
</dbReference>
<feature type="domain" description="Translation elongation factor EFTs/EF1B dimerisation" evidence="6">
    <location>
        <begin position="68"/>
        <end position="264"/>
    </location>
</feature>
<reference evidence="8" key="1">
    <citation type="submission" date="2017-09" db="EMBL/GenBank/DDBJ databases">
        <title>Depth-based differentiation of microbial function through sediment-hosted aquifers and enrichment of novel symbionts in the deep terrestrial subsurface.</title>
        <authorList>
            <person name="Probst A.J."/>
            <person name="Ladd B."/>
            <person name="Jarett J.K."/>
            <person name="Geller-Mcgrath D.E."/>
            <person name="Sieber C.M.K."/>
            <person name="Emerson J.B."/>
            <person name="Anantharaman K."/>
            <person name="Thomas B.C."/>
            <person name="Malmstrom R."/>
            <person name="Stieglmeier M."/>
            <person name="Klingl A."/>
            <person name="Woyke T."/>
            <person name="Ryan C.M."/>
            <person name="Banfield J.F."/>
        </authorList>
    </citation>
    <scope>NUCLEOTIDE SEQUENCE [LARGE SCALE GENOMIC DNA]</scope>
</reference>
<comment type="similarity">
    <text evidence="1 5">Belongs to the EF-Ts family.</text>
</comment>
<evidence type="ECO:0000313" key="7">
    <source>
        <dbReference type="EMBL" id="PIT95858.1"/>
    </source>
</evidence>
<dbReference type="PANTHER" id="PTHR11741:SF0">
    <property type="entry name" value="ELONGATION FACTOR TS, MITOCHONDRIAL"/>
    <property type="match status" value="1"/>
</dbReference>
<dbReference type="InterPro" id="IPR014039">
    <property type="entry name" value="Transl_elong_EFTs/EF1B_dimer"/>
</dbReference>
<dbReference type="AlphaFoldDB" id="A0A2M6WSV0"/>
<dbReference type="InterPro" id="IPR009060">
    <property type="entry name" value="UBA-like_sf"/>
</dbReference>
<dbReference type="HAMAP" id="MF_00050">
    <property type="entry name" value="EF_Ts"/>
    <property type="match status" value="1"/>
</dbReference>
<dbReference type="InterPro" id="IPR036402">
    <property type="entry name" value="EF-Ts_dimer_sf"/>
</dbReference>
<sequence length="265" mass="28747">METIKLLRERTGAGMVDCKKALDEAGGDLNKAVDLLRAKGIAKAAKREGHEAKEGVIKMVATADNGLALIEFNAETDFVVRSEQFQKFIDTVIGVVAEQKPADLTALLSATLTDGTSLKDSLNHLSGVIGEKLVVGRYELITSAATVAGYVHASGKMAAVVELNEAGAEELARDLAMQVVAANPQYVTPAEVNPVELDREKAIYAEQLKGEGKPEAMLEKIIEGKLNKYYEAVCLIKQEYIKDDKQKVEQILAGKTVKRFIRFAL</sequence>
<keyword evidence="3 5" id="KW-0251">Elongation factor</keyword>
<comment type="caution">
    <text evidence="7">The sequence shown here is derived from an EMBL/GenBank/DDBJ whole genome shotgun (WGS) entry which is preliminary data.</text>
</comment>
<dbReference type="CDD" id="cd14275">
    <property type="entry name" value="UBA_EF-Ts"/>
    <property type="match status" value="1"/>
</dbReference>
<dbReference type="NCBIfam" id="TIGR00116">
    <property type="entry name" value="tsf"/>
    <property type="match status" value="1"/>
</dbReference>